<evidence type="ECO:0000313" key="4">
    <source>
        <dbReference type="EMBL" id="MCI68877.1"/>
    </source>
</evidence>
<accession>A0A392U7S7</accession>
<evidence type="ECO:0000259" key="3">
    <source>
        <dbReference type="PROSITE" id="PS50158"/>
    </source>
</evidence>
<dbReference type="Gene3D" id="4.10.60.10">
    <property type="entry name" value="Zinc finger, CCHC-type"/>
    <property type="match status" value="1"/>
</dbReference>
<proteinExistence type="predicted"/>
<name>A0A392U7S7_9FABA</name>
<organism evidence="4 5">
    <name type="scientific">Trifolium medium</name>
    <dbReference type="NCBI Taxonomy" id="97028"/>
    <lineage>
        <taxon>Eukaryota</taxon>
        <taxon>Viridiplantae</taxon>
        <taxon>Streptophyta</taxon>
        <taxon>Embryophyta</taxon>
        <taxon>Tracheophyta</taxon>
        <taxon>Spermatophyta</taxon>
        <taxon>Magnoliopsida</taxon>
        <taxon>eudicotyledons</taxon>
        <taxon>Gunneridae</taxon>
        <taxon>Pentapetalae</taxon>
        <taxon>rosids</taxon>
        <taxon>fabids</taxon>
        <taxon>Fabales</taxon>
        <taxon>Fabaceae</taxon>
        <taxon>Papilionoideae</taxon>
        <taxon>50 kb inversion clade</taxon>
        <taxon>NPAAA clade</taxon>
        <taxon>Hologalegina</taxon>
        <taxon>IRL clade</taxon>
        <taxon>Trifolieae</taxon>
        <taxon>Trifolium</taxon>
    </lineage>
</organism>
<feature type="domain" description="CCHC-type" evidence="3">
    <location>
        <begin position="51"/>
        <end position="65"/>
    </location>
</feature>
<dbReference type="AlphaFoldDB" id="A0A392U7S7"/>
<keyword evidence="1" id="KW-0863">Zinc-finger</keyword>
<feature type="non-terminal residue" evidence="4">
    <location>
        <position position="1"/>
    </location>
</feature>
<dbReference type="GO" id="GO:0008270">
    <property type="term" value="F:zinc ion binding"/>
    <property type="evidence" value="ECO:0007669"/>
    <property type="project" value="UniProtKB-KW"/>
</dbReference>
<feature type="region of interest" description="Disordered" evidence="2">
    <location>
        <begin position="20"/>
        <end position="39"/>
    </location>
</feature>
<sequence length="81" mass="9096">KARICEEDGKAKSSYYKTLNDKRKGQDRAKPYSDKGKRIGENIGGRKNGPCYKCGARDHILYNCPLKTDKCFNCGKLGHKA</sequence>
<dbReference type="InterPro" id="IPR001878">
    <property type="entry name" value="Znf_CCHC"/>
</dbReference>
<dbReference type="Pfam" id="PF00098">
    <property type="entry name" value="zf-CCHC"/>
    <property type="match status" value="2"/>
</dbReference>
<dbReference type="GO" id="GO:0003676">
    <property type="term" value="F:nucleic acid binding"/>
    <property type="evidence" value="ECO:0007669"/>
    <property type="project" value="InterPro"/>
</dbReference>
<evidence type="ECO:0000256" key="1">
    <source>
        <dbReference type="PROSITE-ProRule" id="PRU00047"/>
    </source>
</evidence>
<evidence type="ECO:0000256" key="2">
    <source>
        <dbReference type="SAM" id="MobiDB-lite"/>
    </source>
</evidence>
<dbReference type="EMBL" id="LXQA010744711">
    <property type="protein sequence ID" value="MCI68877.1"/>
    <property type="molecule type" value="Genomic_DNA"/>
</dbReference>
<dbReference type="SMART" id="SM00343">
    <property type="entry name" value="ZnF_C2HC"/>
    <property type="match status" value="2"/>
</dbReference>
<dbReference type="Proteomes" id="UP000265520">
    <property type="component" value="Unassembled WGS sequence"/>
</dbReference>
<comment type="caution">
    <text evidence="4">The sequence shown here is derived from an EMBL/GenBank/DDBJ whole genome shotgun (WGS) entry which is preliminary data.</text>
</comment>
<dbReference type="SUPFAM" id="SSF57756">
    <property type="entry name" value="Retrovirus zinc finger-like domains"/>
    <property type="match status" value="1"/>
</dbReference>
<feature type="non-terminal residue" evidence="4">
    <location>
        <position position="81"/>
    </location>
</feature>
<keyword evidence="1" id="KW-0862">Zinc</keyword>
<dbReference type="PROSITE" id="PS50158">
    <property type="entry name" value="ZF_CCHC"/>
    <property type="match status" value="1"/>
</dbReference>
<protein>
    <submittedName>
        <fullName evidence="4">Cellular nucleic acid-binding protein</fullName>
    </submittedName>
</protein>
<reference evidence="4 5" key="1">
    <citation type="journal article" date="2018" name="Front. Plant Sci.">
        <title>Red Clover (Trifolium pratense) and Zigzag Clover (T. medium) - A Picture of Genomic Similarities and Differences.</title>
        <authorList>
            <person name="Dluhosova J."/>
            <person name="Istvanek J."/>
            <person name="Nedelnik J."/>
            <person name="Repkova J."/>
        </authorList>
    </citation>
    <scope>NUCLEOTIDE SEQUENCE [LARGE SCALE GENOMIC DNA]</scope>
    <source>
        <strain evidence="5">cv. 10/8</strain>
        <tissue evidence="4">Leaf</tissue>
    </source>
</reference>
<keyword evidence="5" id="KW-1185">Reference proteome</keyword>
<evidence type="ECO:0000313" key="5">
    <source>
        <dbReference type="Proteomes" id="UP000265520"/>
    </source>
</evidence>
<keyword evidence="1" id="KW-0479">Metal-binding</keyword>
<dbReference type="InterPro" id="IPR036875">
    <property type="entry name" value="Znf_CCHC_sf"/>
</dbReference>